<dbReference type="InterPro" id="IPR003594">
    <property type="entry name" value="HATPase_dom"/>
</dbReference>
<feature type="domain" description="Histidine kinase" evidence="10">
    <location>
        <begin position="515"/>
        <end position="721"/>
    </location>
</feature>
<feature type="transmembrane region" description="Helical" evidence="9">
    <location>
        <begin position="269"/>
        <end position="290"/>
    </location>
</feature>
<name>A0A2N5HVK3_9BACI</name>
<feature type="transmembrane region" description="Helical" evidence="9">
    <location>
        <begin position="337"/>
        <end position="356"/>
    </location>
</feature>
<evidence type="ECO:0000256" key="1">
    <source>
        <dbReference type="ARBA" id="ARBA00000085"/>
    </source>
</evidence>
<evidence type="ECO:0000256" key="4">
    <source>
        <dbReference type="ARBA" id="ARBA00022679"/>
    </source>
</evidence>
<dbReference type="Pfam" id="PF02518">
    <property type="entry name" value="HATPase_c"/>
    <property type="match status" value="1"/>
</dbReference>
<evidence type="ECO:0000256" key="9">
    <source>
        <dbReference type="SAM" id="Phobius"/>
    </source>
</evidence>
<dbReference type="Gene3D" id="3.30.565.10">
    <property type="entry name" value="Histidine kinase-like ATPase, C-terminal domain"/>
    <property type="match status" value="1"/>
</dbReference>
<dbReference type="Pfam" id="PF07730">
    <property type="entry name" value="HisKA_3"/>
    <property type="match status" value="1"/>
</dbReference>
<feature type="transmembrane region" description="Helical" evidence="9">
    <location>
        <begin position="85"/>
        <end position="103"/>
    </location>
</feature>
<evidence type="ECO:0000256" key="5">
    <source>
        <dbReference type="ARBA" id="ARBA00022741"/>
    </source>
</evidence>
<dbReference type="PANTHER" id="PTHR24421:SF10">
    <property type="entry name" value="NITRATE_NITRITE SENSOR PROTEIN NARQ"/>
    <property type="match status" value="1"/>
</dbReference>
<evidence type="ECO:0000313" key="12">
    <source>
        <dbReference type="Proteomes" id="UP000234950"/>
    </source>
</evidence>
<accession>A0A2N5HVK3</accession>
<evidence type="ECO:0000256" key="8">
    <source>
        <dbReference type="ARBA" id="ARBA00023012"/>
    </source>
</evidence>
<dbReference type="AlphaFoldDB" id="A0A2N5HVK3"/>
<organism evidence="11 12">
    <name type="scientific">Neobacillus cucumis</name>
    <dbReference type="NCBI Taxonomy" id="1740721"/>
    <lineage>
        <taxon>Bacteria</taxon>
        <taxon>Bacillati</taxon>
        <taxon>Bacillota</taxon>
        <taxon>Bacilli</taxon>
        <taxon>Bacillales</taxon>
        <taxon>Bacillaceae</taxon>
        <taxon>Neobacillus</taxon>
    </lineage>
</organism>
<sequence>MGEEFMVSTTPLFSNSKIVLLRRTVITISLLTVILFIVSAPQYYQYIKNNCITLSCEAFYNPAPGNQWLKDHGITPEEYSFAYDTIYIVFGLVYILIGLVILWKKSTDIIGLLGSYMLISLGGTFTPIMWGLKVIHPLLSILVQIIEAGGMAAFILFFFLFPNGRFAPIWSKYLCFMVILLRIPGMIFPKTYVDLQYMSKWLFGCWFIIWIGSLLFVQIYRYRHILTPVEKQQAKWVVYGVVIALLGLFSLTALFIVTEKKIQTMPNHLFYMEIGIHSTMLIIPAAILMAMMKQRLWDIDFIVNRTLVYVIMTACTVIVYVIGVWYSGLLFQSSNNLISSLIATGIVAVLFAPVKAKVQRFINRRMFGENEEPYTVLFRMAKELEQPNDPDSVLQLVVRTIKDSLKIPYASLSLYQNGETVVTAEEGIFSHDYLSYRLVYQGDDIGEIKLSRRAPGESFTSSDQKFIDMLIRQASVVVQSAKVSKDLKLLAEDLQESRETIVYAREEERRKLRSNLHDDLAPRLAALALTAAAAEELVDSNPYATKDILGELRTTIRQTVSEIRGLVYDLRPPTLDEMGLIGSIHERIKDLSAASATQRSAAETDRVVFTLNTPGKLPDLPAAVEVAAYRITTEAIVNLIRHSKAKNCLISFAFSYTGEKGLVICIEDDGIGVDPVRKREKNSGIGIGSMNERATELGGRFQLETNGHRGTAITVFLPVNND</sequence>
<evidence type="ECO:0000256" key="2">
    <source>
        <dbReference type="ARBA" id="ARBA00012438"/>
    </source>
</evidence>
<feature type="transmembrane region" description="Helical" evidence="9">
    <location>
        <begin position="302"/>
        <end position="325"/>
    </location>
</feature>
<dbReference type="InterPro" id="IPR005467">
    <property type="entry name" value="His_kinase_dom"/>
</dbReference>
<evidence type="ECO:0000313" key="11">
    <source>
        <dbReference type="EMBL" id="PLS09539.1"/>
    </source>
</evidence>
<dbReference type="SUPFAM" id="SSF55781">
    <property type="entry name" value="GAF domain-like"/>
    <property type="match status" value="1"/>
</dbReference>
<evidence type="ECO:0000256" key="6">
    <source>
        <dbReference type="ARBA" id="ARBA00022777"/>
    </source>
</evidence>
<feature type="transmembrane region" description="Helical" evidence="9">
    <location>
        <begin position="110"/>
        <end position="132"/>
    </location>
</feature>
<feature type="transmembrane region" description="Helical" evidence="9">
    <location>
        <begin position="201"/>
        <end position="220"/>
    </location>
</feature>
<dbReference type="InterPro" id="IPR050482">
    <property type="entry name" value="Sensor_HK_TwoCompSys"/>
</dbReference>
<reference evidence="11 12" key="1">
    <citation type="submission" date="2017-11" db="EMBL/GenBank/DDBJ databases">
        <title>Comparitive Functional Genomics of Dry Heat Resistant strains isolated from the Viking Spacecraft.</title>
        <authorList>
            <person name="Seuylemezian A."/>
            <person name="Cooper K."/>
            <person name="Vaishampayan P."/>
        </authorList>
    </citation>
    <scope>NUCLEOTIDE SEQUENCE [LARGE SCALE GENOMIC DNA]</scope>
    <source>
        <strain evidence="11 12">V32-6</strain>
    </source>
</reference>
<keyword evidence="12" id="KW-1185">Reference proteome</keyword>
<dbReference type="Proteomes" id="UP000234950">
    <property type="component" value="Unassembled WGS sequence"/>
</dbReference>
<evidence type="ECO:0000259" key="10">
    <source>
        <dbReference type="PROSITE" id="PS50109"/>
    </source>
</evidence>
<keyword evidence="5" id="KW-0547">Nucleotide-binding</keyword>
<proteinExistence type="predicted"/>
<dbReference type="InterPro" id="IPR011712">
    <property type="entry name" value="Sig_transdc_His_kin_sub3_dim/P"/>
</dbReference>
<feature type="transmembrane region" description="Helical" evidence="9">
    <location>
        <begin position="236"/>
        <end position="257"/>
    </location>
</feature>
<dbReference type="SUPFAM" id="SSF55874">
    <property type="entry name" value="ATPase domain of HSP90 chaperone/DNA topoisomerase II/histidine kinase"/>
    <property type="match status" value="1"/>
</dbReference>
<keyword evidence="7" id="KW-0067">ATP-binding</keyword>
<evidence type="ECO:0000256" key="7">
    <source>
        <dbReference type="ARBA" id="ARBA00022840"/>
    </source>
</evidence>
<feature type="transmembrane region" description="Helical" evidence="9">
    <location>
        <begin position="20"/>
        <end position="40"/>
    </location>
</feature>
<dbReference type="InterPro" id="IPR036890">
    <property type="entry name" value="HATPase_C_sf"/>
</dbReference>
<dbReference type="EC" id="2.7.13.3" evidence="2"/>
<dbReference type="GO" id="GO:0046983">
    <property type="term" value="F:protein dimerization activity"/>
    <property type="evidence" value="ECO:0007669"/>
    <property type="project" value="InterPro"/>
</dbReference>
<evidence type="ECO:0000256" key="3">
    <source>
        <dbReference type="ARBA" id="ARBA00022553"/>
    </source>
</evidence>
<keyword evidence="9" id="KW-0812">Transmembrane</keyword>
<dbReference type="GO" id="GO:0005524">
    <property type="term" value="F:ATP binding"/>
    <property type="evidence" value="ECO:0007669"/>
    <property type="project" value="UniProtKB-KW"/>
</dbReference>
<comment type="caution">
    <text evidence="11">The sequence shown here is derived from an EMBL/GenBank/DDBJ whole genome shotgun (WGS) entry which is preliminary data.</text>
</comment>
<dbReference type="PANTHER" id="PTHR24421">
    <property type="entry name" value="NITRATE/NITRITE SENSOR PROTEIN NARX-RELATED"/>
    <property type="match status" value="1"/>
</dbReference>
<comment type="catalytic activity">
    <reaction evidence="1">
        <text>ATP + protein L-histidine = ADP + protein N-phospho-L-histidine.</text>
        <dbReference type="EC" id="2.7.13.3"/>
    </reaction>
</comment>
<dbReference type="OrthoDB" id="227596at2"/>
<keyword evidence="4" id="KW-0808">Transferase</keyword>
<keyword evidence="9" id="KW-0472">Membrane</keyword>
<dbReference type="CDD" id="cd16917">
    <property type="entry name" value="HATPase_UhpB-NarQ-NarX-like"/>
    <property type="match status" value="1"/>
</dbReference>
<protein>
    <recommendedName>
        <fullName evidence="2">histidine kinase</fullName>
        <ecNumber evidence="2">2.7.13.3</ecNumber>
    </recommendedName>
</protein>
<dbReference type="PROSITE" id="PS50109">
    <property type="entry name" value="HIS_KIN"/>
    <property type="match status" value="1"/>
</dbReference>
<gene>
    <name evidence="11" type="ORF">CVD27_01475</name>
</gene>
<keyword evidence="6 11" id="KW-0418">Kinase</keyword>
<keyword evidence="9" id="KW-1133">Transmembrane helix</keyword>
<dbReference type="SMART" id="SM00387">
    <property type="entry name" value="HATPase_c"/>
    <property type="match status" value="1"/>
</dbReference>
<keyword evidence="8" id="KW-0902">Two-component regulatory system</keyword>
<dbReference type="EMBL" id="PGVE01000012">
    <property type="protein sequence ID" value="PLS09539.1"/>
    <property type="molecule type" value="Genomic_DNA"/>
</dbReference>
<keyword evidence="3" id="KW-0597">Phosphoprotein</keyword>
<dbReference type="GO" id="GO:0000155">
    <property type="term" value="F:phosphorelay sensor kinase activity"/>
    <property type="evidence" value="ECO:0007669"/>
    <property type="project" value="InterPro"/>
</dbReference>
<dbReference type="Gene3D" id="1.20.5.1930">
    <property type="match status" value="1"/>
</dbReference>
<feature type="transmembrane region" description="Helical" evidence="9">
    <location>
        <begin position="138"/>
        <end position="161"/>
    </location>
</feature>
<dbReference type="GO" id="GO:0016020">
    <property type="term" value="C:membrane"/>
    <property type="evidence" value="ECO:0007669"/>
    <property type="project" value="InterPro"/>
</dbReference>